<evidence type="ECO:0000256" key="6">
    <source>
        <dbReference type="ARBA" id="ARBA00023002"/>
    </source>
</evidence>
<feature type="transmembrane region" description="Helical" evidence="11">
    <location>
        <begin position="30"/>
        <end position="52"/>
    </location>
</feature>
<comment type="similarity">
    <text evidence="10">Belongs to the cytochrome P450 family.</text>
</comment>
<dbReference type="InterPro" id="IPR001128">
    <property type="entry name" value="Cyt_P450"/>
</dbReference>
<proteinExistence type="inferred from homology"/>
<keyword evidence="5 11" id="KW-1133">Transmembrane helix</keyword>
<evidence type="ECO:0000256" key="4">
    <source>
        <dbReference type="ARBA" id="ARBA00022723"/>
    </source>
</evidence>
<dbReference type="Pfam" id="PF00067">
    <property type="entry name" value="p450"/>
    <property type="match status" value="1"/>
</dbReference>
<feature type="transmembrane region" description="Helical" evidence="11">
    <location>
        <begin position="58"/>
        <end position="77"/>
    </location>
</feature>
<organism evidence="12">
    <name type="scientific">Sesamum calycinum</name>
    <dbReference type="NCBI Taxonomy" id="2727403"/>
    <lineage>
        <taxon>Eukaryota</taxon>
        <taxon>Viridiplantae</taxon>
        <taxon>Streptophyta</taxon>
        <taxon>Embryophyta</taxon>
        <taxon>Tracheophyta</taxon>
        <taxon>Spermatophyta</taxon>
        <taxon>Magnoliopsida</taxon>
        <taxon>eudicotyledons</taxon>
        <taxon>Gunneridae</taxon>
        <taxon>Pentapetalae</taxon>
        <taxon>asterids</taxon>
        <taxon>lamiids</taxon>
        <taxon>Lamiales</taxon>
        <taxon>Pedaliaceae</taxon>
        <taxon>Sesamum</taxon>
    </lineage>
</organism>
<reference evidence="12" key="2">
    <citation type="journal article" date="2024" name="Plant">
        <title>Genomic evolution and insights into agronomic trait innovations of Sesamum species.</title>
        <authorList>
            <person name="Miao H."/>
            <person name="Wang L."/>
            <person name="Qu L."/>
            <person name="Liu H."/>
            <person name="Sun Y."/>
            <person name="Le M."/>
            <person name="Wang Q."/>
            <person name="Wei S."/>
            <person name="Zheng Y."/>
            <person name="Lin W."/>
            <person name="Duan Y."/>
            <person name="Cao H."/>
            <person name="Xiong S."/>
            <person name="Wang X."/>
            <person name="Wei L."/>
            <person name="Li C."/>
            <person name="Ma Q."/>
            <person name="Ju M."/>
            <person name="Zhao R."/>
            <person name="Li G."/>
            <person name="Mu C."/>
            <person name="Tian Q."/>
            <person name="Mei H."/>
            <person name="Zhang T."/>
            <person name="Gao T."/>
            <person name="Zhang H."/>
        </authorList>
    </citation>
    <scope>NUCLEOTIDE SEQUENCE</scope>
    <source>
        <strain evidence="12">KEN8</strain>
    </source>
</reference>
<dbReference type="FunFam" id="1.10.630.10:FF:000209">
    <property type="entry name" value="Os07g0491800 protein"/>
    <property type="match status" value="1"/>
</dbReference>
<feature type="binding site" description="axial binding residue" evidence="9">
    <location>
        <position position="499"/>
    </location>
    <ligand>
        <name>heme</name>
        <dbReference type="ChEBI" id="CHEBI:30413"/>
    </ligand>
    <ligandPart>
        <name>Fe</name>
        <dbReference type="ChEBI" id="CHEBI:18248"/>
    </ligandPart>
</feature>
<dbReference type="InterPro" id="IPR005349">
    <property type="entry name" value="TMEM14"/>
</dbReference>
<dbReference type="PRINTS" id="PR00463">
    <property type="entry name" value="EP450I"/>
</dbReference>
<dbReference type="InterPro" id="IPR017972">
    <property type="entry name" value="Cyt_P450_CS"/>
</dbReference>
<dbReference type="InterPro" id="IPR044890">
    <property type="entry name" value="TMEM14_sf"/>
</dbReference>
<dbReference type="InterPro" id="IPR036396">
    <property type="entry name" value="Cyt_P450_sf"/>
</dbReference>
<comment type="cofactor">
    <cofactor evidence="9">
        <name>heme</name>
        <dbReference type="ChEBI" id="CHEBI:30413"/>
    </cofactor>
</comment>
<dbReference type="PRINTS" id="PR00385">
    <property type="entry name" value="P450"/>
</dbReference>
<evidence type="ECO:0000256" key="8">
    <source>
        <dbReference type="ARBA" id="ARBA00023136"/>
    </source>
</evidence>
<comment type="similarity">
    <text evidence="2">Belongs to the TMEM14 family.</text>
</comment>
<gene>
    <name evidence="12" type="ORF">Scaly_1236600</name>
</gene>
<evidence type="ECO:0000256" key="5">
    <source>
        <dbReference type="ARBA" id="ARBA00022989"/>
    </source>
</evidence>
<keyword evidence="8 11" id="KW-0472">Membrane</keyword>
<evidence type="ECO:0000256" key="9">
    <source>
        <dbReference type="PIRSR" id="PIRSR602401-1"/>
    </source>
</evidence>
<comment type="subcellular location">
    <subcellularLocation>
        <location evidence="1">Membrane</location>
        <topology evidence="1">Single-pass membrane protein</topology>
    </subcellularLocation>
</comment>
<dbReference type="Gene3D" id="1.10.10.1740">
    <property type="entry name" value="Transmembrane protein 14-like"/>
    <property type="match status" value="1"/>
</dbReference>
<evidence type="ECO:0000313" key="12">
    <source>
        <dbReference type="EMBL" id="KAL0362814.1"/>
    </source>
</evidence>
<dbReference type="GO" id="GO:0016020">
    <property type="term" value="C:membrane"/>
    <property type="evidence" value="ECO:0007669"/>
    <property type="project" value="UniProtKB-SubCell"/>
</dbReference>
<accession>A0AAW2Q4I2</accession>
<sequence length="553" mass="61963">MHDFCFTIPYGLLLVLGGVVGYAKKGSTASLAGGLGTGLLLVLAGYLSLQAFHKHKNSYFALILETAVAAILTWIMGQRYMQTGKIMPPGIVAGISLAMTVFYIYKIATGGNHIPPKTERRRLPLKRLPTGSLGIPVIGQSLGLLRAMRANTAEKWIADRAKKYGPISKMSLFGKPTIFIHGQAANKLVFTSDASKMSNHQTECMKRILGDRSLPELSGEEHMRVRKALASFLKPDSLKELCRKDGRRNQVAPSNALARETESYEEQEETHLFRNFQHIMGGVWSFPVNLPFTRFNRSLKASAEVQRMLKQLLSEKRNELENGASSHQDLITCLLSLRGEEDQELLSEDEIIHNIILIMVAGHDTSSILITFVMQILANDPSIHAAVLTEQEEVKKSKPSGELLTWEDLAKMKYTWKVALETLRMIPPAFGGFRKALEDIEFEGYIIPKGWQIFWVTSMTHLDDNIFPEPSKFDPARFESPETIPPYCYIPFGGGPRICPGYEFAKIETLVTIHYLVTQFTWQLCCSDNSYQRHPLPEPNQGLPIEIGPKEVL</sequence>
<dbReference type="CDD" id="cd11043">
    <property type="entry name" value="CYP90-like"/>
    <property type="match status" value="1"/>
</dbReference>
<name>A0AAW2Q4I2_9LAMI</name>
<protein>
    <submittedName>
        <fullName evidence="12">Beta-amyrin 28-monooxygenase</fullName>
    </submittedName>
</protein>
<keyword evidence="3 11" id="KW-0812">Transmembrane</keyword>
<dbReference type="GO" id="GO:0004497">
    <property type="term" value="F:monooxygenase activity"/>
    <property type="evidence" value="ECO:0007669"/>
    <property type="project" value="UniProtKB-KW"/>
</dbReference>
<evidence type="ECO:0000256" key="2">
    <source>
        <dbReference type="ARBA" id="ARBA00007590"/>
    </source>
</evidence>
<evidence type="ECO:0000256" key="1">
    <source>
        <dbReference type="ARBA" id="ARBA00004167"/>
    </source>
</evidence>
<dbReference type="PANTHER" id="PTHR24286">
    <property type="entry name" value="CYTOCHROME P450 26"/>
    <property type="match status" value="1"/>
</dbReference>
<evidence type="ECO:0000256" key="7">
    <source>
        <dbReference type="ARBA" id="ARBA00023004"/>
    </source>
</evidence>
<evidence type="ECO:0000256" key="3">
    <source>
        <dbReference type="ARBA" id="ARBA00022692"/>
    </source>
</evidence>
<keyword evidence="10" id="KW-0503">Monooxygenase</keyword>
<evidence type="ECO:0000256" key="11">
    <source>
        <dbReference type="SAM" id="Phobius"/>
    </source>
</evidence>
<dbReference type="GO" id="GO:0020037">
    <property type="term" value="F:heme binding"/>
    <property type="evidence" value="ECO:0007669"/>
    <property type="project" value="InterPro"/>
</dbReference>
<dbReference type="GO" id="GO:0016705">
    <property type="term" value="F:oxidoreductase activity, acting on paired donors, with incorporation or reduction of molecular oxygen"/>
    <property type="evidence" value="ECO:0007669"/>
    <property type="project" value="InterPro"/>
</dbReference>
<dbReference type="EMBL" id="JACGWM010000007">
    <property type="protein sequence ID" value="KAL0362814.1"/>
    <property type="molecule type" value="Genomic_DNA"/>
</dbReference>
<keyword evidence="4 9" id="KW-0479">Metal-binding</keyword>
<dbReference type="AlphaFoldDB" id="A0AAW2Q4I2"/>
<feature type="transmembrane region" description="Helical" evidence="11">
    <location>
        <begin position="6"/>
        <end position="23"/>
    </location>
</feature>
<dbReference type="GO" id="GO:0016125">
    <property type="term" value="P:sterol metabolic process"/>
    <property type="evidence" value="ECO:0007669"/>
    <property type="project" value="TreeGrafter"/>
</dbReference>
<dbReference type="PANTHER" id="PTHR24286:SF190">
    <property type="entry name" value="CYTOCHROME P450"/>
    <property type="match status" value="1"/>
</dbReference>
<keyword evidence="7 9" id="KW-0408">Iron</keyword>
<feature type="transmembrane region" description="Helical" evidence="11">
    <location>
        <begin position="89"/>
        <end position="108"/>
    </location>
</feature>
<dbReference type="PROSITE" id="PS00086">
    <property type="entry name" value="CYTOCHROME_P450"/>
    <property type="match status" value="1"/>
</dbReference>
<comment type="caution">
    <text evidence="12">The sequence shown here is derived from an EMBL/GenBank/DDBJ whole genome shotgun (WGS) entry which is preliminary data.</text>
</comment>
<dbReference type="SUPFAM" id="SSF48264">
    <property type="entry name" value="Cytochrome P450"/>
    <property type="match status" value="1"/>
</dbReference>
<evidence type="ECO:0000256" key="10">
    <source>
        <dbReference type="RuleBase" id="RU000461"/>
    </source>
</evidence>
<keyword evidence="6 10" id="KW-0560">Oxidoreductase</keyword>
<dbReference type="InterPro" id="IPR002401">
    <property type="entry name" value="Cyt_P450_E_grp-I"/>
</dbReference>
<dbReference type="Pfam" id="PF03647">
    <property type="entry name" value="Tmemb_14"/>
    <property type="match status" value="1"/>
</dbReference>
<dbReference type="Gene3D" id="1.10.630.10">
    <property type="entry name" value="Cytochrome P450"/>
    <property type="match status" value="1"/>
</dbReference>
<keyword evidence="9 10" id="KW-0349">Heme</keyword>
<dbReference type="GO" id="GO:0005506">
    <property type="term" value="F:iron ion binding"/>
    <property type="evidence" value="ECO:0007669"/>
    <property type="project" value="InterPro"/>
</dbReference>
<reference evidence="12" key="1">
    <citation type="submission" date="2020-06" db="EMBL/GenBank/DDBJ databases">
        <authorList>
            <person name="Li T."/>
            <person name="Hu X."/>
            <person name="Zhang T."/>
            <person name="Song X."/>
            <person name="Zhang H."/>
            <person name="Dai N."/>
            <person name="Sheng W."/>
            <person name="Hou X."/>
            <person name="Wei L."/>
        </authorList>
    </citation>
    <scope>NUCLEOTIDE SEQUENCE</scope>
    <source>
        <strain evidence="12">KEN8</strain>
        <tissue evidence="12">Leaf</tissue>
    </source>
</reference>